<dbReference type="EMBL" id="JAMYWD010000009">
    <property type="protein sequence ID" value="KAJ4961738.1"/>
    <property type="molecule type" value="Genomic_DNA"/>
</dbReference>
<comment type="caution">
    <text evidence="1">The sequence shown here is derived from an EMBL/GenBank/DDBJ whole genome shotgun (WGS) entry which is preliminary data.</text>
</comment>
<accession>A0A9Q0H8X8</accession>
<gene>
    <name evidence="1" type="ORF">NE237_021648</name>
</gene>
<keyword evidence="2" id="KW-1185">Reference proteome</keyword>
<protein>
    <submittedName>
        <fullName evidence="1">Uncharacterized protein</fullName>
    </submittedName>
</protein>
<dbReference type="Proteomes" id="UP001141806">
    <property type="component" value="Unassembled WGS sequence"/>
</dbReference>
<proteinExistence type="predicted"/>
<dbReference type="AlphaFoldDB" id="A0A9Q0H8X8"/>
<evidence type="ECO:0000313" key="1">
    <source>
        <dbReference type="EMBL" id="KAJ4961738.1"/>
    </source>
</evidence>
<organism evidence="1 2">
    <name type="scientific">Protea cynaroides</name>
    <dbReference type="NCBI Taxonomy" id="273540"/>
    <lineage>
        <taxon>Eukaryota</taxon>
        <taxon>Viridiplantae</taxon>
        <taxon>Streptophyta</taxon>
        <taxon>Embryophyta</taxon>
        <taxon>Tracheophyta</taxon>
        <taxon>Spermatophyta</taxon>
        <taxon>Magnoliopsida</taxon>
        <taxon>Proteales</taxon>
        <taxon>Proteaceae</taxon>
        <taxon>Protea</taxon>
    </lineage>
</organism>
<sequence length="131" mass="14492">MKSRQNHSSILSIKGENEDFLDKPELINGATINHFKVLCGEQFISARTSTHNLSFPKALPEEMKMEKKERAQITQVIHLRTGGLTHISMAIKKAITAKTTAITSSIAAAVGNFMRNKIPVKDDAKASKTRM</sequence>
<name>A0A9Q0H8X8_9MAGN</name>
<reference evidence="1" key="1">
    <citation type="journal article" date="2023" name="Plant J.">
        <title>The genome of the king protea, Protea cynaroides.</title>
        <authorList>
            <person name="Chang J."/>
            <person name="Duong T.A."/>
            <person name="Schoeman C."/>
            <person name="Ma X."/>
            <person name="Roodt D."/>
            <person name="Barker N."/>
            <person name="Li Z."/>
            <person name="Van de Peer Y."/>
            <person name="Mizrachi E."/>
        </authorList>
    </citation>
    <scope>NUCLEOTIDE SEQUENCE</scope>
    <source>
        <tissue evidence="1">Young leaves</tissue>
    </source>
</reference>
<evidence type="ECO:0000313" key="2">
    <source>
        <dbReference type="Proteomes" id="UP001141806"/>
    </source>
</evidence>